<dbReference type="AlphaFoldDB" id="A0A921LRW1"/>
<dbReference type="GO" id="GO:0016887">
    <property type="term" value="F:ATP hydrolysis activity"/>
    <property type="evidence" value="ECO:0007669"/>
    <property type="project" value="InterPro"/>
</dbReference>
<dbReference type="PROSITE" id="PS50893">
    <property type="entry name" value="ABC_TRANSPORTER_2"/>
    <property type="match status" value="1"/>
</dbReference>
<proteinExistence type="inferred from homology"/>
<name>A0A921LRW1_9ACTN</name>
<keyword evidence="2" id="KW-0813">Transport</keyword>
<keyword evidence="3" id="KW-0547">Nucleotide-binding</keyword>
<gene>
    <name evidence="7" type="ORF">K8U80_08750</name>
</gene>
<reference evidence="7" key="2">
    <citation type="submission" date="2021-09" db="EMBL/GenBank/DDBJ databases">
        <authorList>
            <person name="Gilroy R."/>
        </authorList>
    </citation>
    <scope>NUCLEOTIDE SEQUENCE</scope>
    <source>
        <strain evidence="7">ChiGjej2B2-7701</strain>
    </source>
</reference>
<protein>
    <submittedName>
        <fullName evidence="7">ABC transporter ATP-binding protein</fullName>
    </submittedName>
</protein>
<comment type="caution">
    <text evidence="7">The sequence shown here is derived from an EMBL/GenBank/DDBJ whole genome shotgun (WGS) entry which is preliminary data.</text>
</comment>
<dbReference type="InterPro" id="IPR003439">
    <property type="entry name" value="ABC_transporter-like_ATP-bd"/>
</dbReference>
<feature type="domain" description="ABC transporter" evidence="6">
    <location>
        <begin position="4"/>
        <end position="230"/>
    </location>
</feature>
<evidence type="ECO:0000259" key="6">
    <source>
        <dbReference type="PROSITE" id="PS50893"/>
    </source>
</evidence>
<dbReference type="InterPro" id="IPR027417">
    <property type="entry name" value="P-loop_NTPase"/>
</dbReference>
<dbReference type="PANTHER" id="PTHR43335">
    <property type="entry name" value="ABC TRANSPORTER, ATP-BINDING PROTEIN"/>
    <property type="match status" value="1"/>
</dbReference>
<dbReference type="Gene3D" id="3.40.50.300">
    <property type="entry name" value="P-loop containing nucleotide triphosphate hydrolases"/>
    <property type="match status" value="1"/>
</dbReference>
<dbReference type="PROSITE" id="PS00211">
    <property type="entry name" value="ABC_TRANSPORTER_1"/>
    <property type="match status" value="1"/>
</dbReference>
<accession>A0A921LRW1</accession>
<dbReference type="InterPro" id="IPR017871">
    <property type="entry name" value="ABC_transporter-like_CS"/>
</dbReference>
<feature type="region of interest" description="Disordered" evidence="5">
    <location>
        <begin position="218"/>
        <end position="242"/>
    </location>
</feature>
<dbReference type="GO" id="GO:0005524">
    <property type="term" value="F:ATP binding"/>
    <property type="evidence" value="ECO:0007669"/>
    <property type="project" value="UniProtKB-KW"/>
</dbReference>
<organism evidence="7 8">
    <name type="scientific">Collinsella ihumii</name>
    <dbReference type="NCBI Taxonomy" id="1720204"/>
    <lineage>
        <taxon>Bacteria</taxon>
        <taxon>Bacillati</taxon>
        <taxon>Actinomycetota</taxon>
        <taxon>Coriobacteriia</taxon>
        <taxon>Coriobacteriales</taxon>
        <taxon>Coriobacteriaceae</taxon>
        <taxon>Collinsella</taxon>
    </lineage>
</organism>
<evidence type="ECO:0000313" key="7">
    <source>
        <dbReference type="EMBL" id="HJG31467.1"/>
    </source>
</evidence>
<evidence type="ECO:0000256" key="5">
    <source>
        <dbReference type="SAM" id="MobiDB-lite"/>
    </source>
</evidence>
<evidence type="ECO:0000313" key="8">
    <source>
        <dbReference type="Proteomes" id="UP000746751"/>
    </source>
</evidence>
<dbReference type="Pfam" id="PF00005">
    <property type="entry name" value="ABC_tran"/>
    <property type="match status" value="1"/>
</dbReference>
<evidence type="ECO:0000256" key="3">
    <source>
        <dbReference type="ARBA" id="ARBA00022741"/>
    </source>
</evidence>
<dbReference type="SMART" id="SM00382">
    <property type="entry name" value="AAA"/>
    <property type="match status" value="1"/>
</dbReference>
<dbReference type="Proteomes" id="UP000746751">
    <property type="component" value="Unassembled WGS sequence"/>
</dbReference>
<dbReference type="InterPro" id="IPR003593">
    <property type="entry name" value="AAA+_ATPase"/>
</dbReference>
<comment type="similarity">
    <text evidence="1">Belongs to the ABC transporter superfamily.</text>
</comment>
<reference evidence="7" key="1">
    <citation type="journal article" date="2021" name="PeerJ">
        <title>Extensive microbial diversity within the chicken gut microbiome revealed by metagenomics and culture.</title>
        <authorList>
            <person name="Gilroy R."/>
            <person name="Ravi A."/>
            <person name="Getino M."/>
            <person name="Pursley I."/>
            <person name="Horton D.L."/>
            <person name="Alikhan N.F."/>
            <person name="Baker D."/>
            <person name="Gharbi K."/>
            <person name="Hall N."/>
            <person name="Watson M."/>
            <person name="Adriaenssens E.M."/>
            <person name="Foster-Nyarko E."/>
            <person name="Jarju S."/>
            <person name="Secka A."/>
            <person name="Antonio M."/>
            <person name="Oren A."/>
            <person name="Chaudhuri R.R."/>
            <person name="La Ragione R."/>
            <person name="Hildebrand F."/>
            <person name="Pallen M.J."/>
        </authorList>
    </citation>
    <scope>NUCLEOTIDE SEQUENCE</scope>
    <source>
        <strain evidence="7">ChiGjej2B2-7701</strain>
    </source>
</reference>
<dbReference type="EMBL" id="DYVF01000051">
    <property type="protein sequence ID" value="HJG31467.1"/>
    <property type="molecule type" value="Genomic_DNA"/>
</dbReference>
<evidence type="ECO:0000256" key="4">
    <source>
        <dbReference type="ARBA" id="ARBA00022840"/>
    </source>
</evidence>
<evidence type="ECO:0000256" key="1">
    <source>
        <dbReference type="ARBA" id="ARBA00005417"/>
    </source>
</evidence>
<sequence length="242" mass="26414">MSELIVREAEKTVRGIKVLDGVSLSCSSGQIVGLCGANGSGKTMLLRAITGLMYLDRGFVEYDGKRLGRDIDFVPHGGVLIENPAFLGRYTAVDNLRFIAAMSDGVDMEHIRRCVAAVGLDPDDRRRYRQFSLGMRQRLGIAAAIMGRPRLVVLDEPTNALDESGFDLMGRIAADIRRRGAMAIVASHDPDVLRCMADEIIRMKDGRVIECETVRRAGPAGTDAAPVPRSPARRHAREVPAL</sequence>
<evidence type="ECO:0000256" key="2">
    <source>
        <dbReference type="ARBA" id="ARBA00022448"/>
    </source>
</evidence>
<keyword evidence="4 7" id="KW-0067">ATP-binding</keyword>
<dbReference type="PANTHER" id="PTHR43335:SF2">
    <property type="entry name" value="ABC TRANSPORTER, ATP-BINDING PROTEIN"/>
    <property type="match status" value="1"/>
</dbReference>
<dbReference type="SUPFAM" id="SSF52540">
    <property type="entry name" value="P-loop containing nucleoside triphosphate hydrolases"/>
    <property type="match status" value="1"/>
</dbReference>